<evidence type="ECO:0000313" key="4">
    <source>
        <dbReference type="Proteomes" id="UP000001542"/>
    </source>
</evidence>
<dbReference type="SMR" id="A2DJY4"/>
<dbReference type="KEGG" id="tva:5464873"/>
<dbReference type="Proteomes" id="UP000001542">
    <property type="component" value="Unassembled WGS sequence"/>
</dbReference>
<proteinExistence type="predicted"/>
<reference evidence="3" key="2">
    <citation type="journal article" date="2007" name="Science">
        <title>Draft genome sequence of the sexually transmitted pathogen Trichomonas vaginalis.</title>
        <authorList>
            <person name="Carlton J.M."/>
            <person name="Hirt R.P."/>
            <person name="Silva J.C."/>
            <person name="Delcher A.L."/>
            <person name="Schatz M."/>
            <person name="Zhao Q."/>
            <person name="Wortman J.R."/>
            <person name="Bidwell S.L."/>
            <person name="Alsmark U.C.M."/>
            <person name="Besteiro S."/>
            <person name="Sicheritz-Ponten T."/>
            <person name="Noel C.J."/>
            <person name="Dacks J.B."/>
            <person name="Foster P.G."/>
            <person name="Simillion C."/>
            <person name="Van de Peer Y."/>
            <person name="Miranda-Saavedra D."/>
            <person name="Barton G.J."/>
            <person name="Westrop G.D."/>
            <person name="Mueller S."/>
            <person name="Dessi D."/>
            <person name="Fiori P.L."/>
            <person name="Ren Q."/>
            <person name="Paulsen I."/>
            <person name="Zhang H."/>
            <person name="Bastida-Corcuera F.D."/>
            <person name="Simoes-Barbosa A."/>
            <person name="Brown M.T."/>
            <person name="Hayes R.D."/>
            <person name="Mukherjee M."/>
            <person name="Okumura C.Y."/>
            <person name="Schneider R."/>
            <person name="Smith A.J."/>
            <person name="Vanacova S."/>
            <person name="Villalvazo M."/>
            <person name="Haas B.J."/>
            <person name="Pertea M."/>
            <person name="Feldblyum T.V."/>
            <person name="Utterback T.R."/>
            <person name="Shu C.L."/>
            <person name="Osoegawa K."/>
            <person name="de Jong P.J."/>
            <person name="Hrdy I."/>
            <person name="Horvathova L."/>
            <person name="Zubacova Z."/>
            <person name="Dolezal P."/>
            <person name="Malik S.B."/>
            <person name="Logsdon J.M. Jr."/>
            <person name="Henze K."/>
            <person name="Gupta A."/>
            <person name="Wang C.C."/>
            <person name="Dunne R.L."/>
            <person name="Upcroft J.A."/>
            <person name="Upcroft P."/>
            <person name="White O."/>
            <person name="Salzberg S.L."/>
            <person name="Tang P."/>
            <person name="Chiu C.-H."/>
            <person name="Lee Y.-S."/>
            <person name="Embley T.M."/>
            <person name="Coombs G.H."/>
            <person name="Mottram J.C."/>
            <person name="Tachezy J."/>
            <person name="Fraser-Liggett C.M."/>
            <person name="Johnson P.J."/>
        </authorList>
    </citation>
    <scope>NUCLEOTIDE SEQUENCE [LARGE SCALE GENOMIC DNA]</scope>
    <source>
        <strain evidence="3">G3</strain>
    </source>
</reference>
<accession>A2DJY4</accession>
<dbReference type="Gene3D" id="3.80.10.10">
    <property type="entry name" value="Ribonuclease Inhibitor"/>
    <property type="match status" value="6"/>
</dbReference>
<evidence type="ECO:0000256" key="2">
    <source>
        <dbReference type="ARBA" id="ARBA00022737"/>
    </source>
</evidence>
<evidence type="ECO:0000313" key="3">
    <source>
        <dbReference type="EMBL" id="EAY19348.1"/>
    </source>
</evidence>
<dbReference type="Pfam" id="PF13855">
    <property type="entry name" value="LRR_8"/>
    <property type="match status" value="3"/>
</dbReference>
<dbReference type="InterPro" id="IPR032675">
    <property type="entry name" value="LRR_dom_sf"/>
</dbReference>
<dbReference type="Pfam" id="PF14580">
    <property type="entry name" value="LRR_9"/>
    <property type="match status" value="1"/>
</dbReference>
<keyword evidence="1" id="KW-0433">Leucine-rich repeat</keyword>
<dbReference type="SMART" id="SM00364">
    <property type="entry name" value="LRR_BAC"/>
    <property type="match status" value="7"/>
</dbReference>
<dbReference type="EMBL" id="DS113209">
    <property type="protein sequence ID" value="EAY19348.1"/>
    <property type="molecule type" value="Genomic_DNA"/>
</dbReference>
<dbReference type="SUPFAM" id="SSF52058">
    <property type="entry name" value="L domain-like"/>
    <property type="match status" value="3"/>
</dbReference>
<protein>
    <submittedName>
        <fullName evidence="3">Leucine Rich Repeat family protein</fullName>
    </submittedName>
</protein>
<dbReference type="RefSeq" id="XP_001580334.1">
    <property type="nucleotide sequence ID" value="XM_001580284.1"/>
</dbReference>
<evidence type="ECO:0000256" key="1">
    <source>
        <dbReference type="ARBA" id="ARBA00022614"/>
    </source>
</evidence>
<dbReference type="InterPro" id="IPR050836">
    <property type="entry name" value="SDS22/Internalin_LRR"/>
</dbReference>
<dbReference type="InterPro" id="IPR001611">
    <property type="entry name" value="Leu-rich_rpt"/>
</dbReference>
<sequence length="1058" mass="119852">MHPPTLEELLHDNLIDVDQFKANPSSVKTLECFHYDLPVHPDFSPFTGLIELRVIEQDVVDLEWLKDCKNLQTLIVYHTTLKDISGIQYSVYIKQLILEGNKITDFPDISKLTDIVELSVAENPIKEIKEFPKNDSLQILNLSSTGISYLSDSIANLPNIRKLQLANNNLHDYSLFKTLSQLPKLQELYLYDPIYDENPICSFPNYDVLPVALLPNLTILDTYKINDKMREKSQSRRKNAELYYLFEASSNMSLVYDELEEFHSKANEYLSSITYENPIDRELFSEIYNIIKHFDEIGISLQEFYRQASTTTFLSGGCTTIEQIDTEDEKSRDLEDTILSKCTTKDNFTLYGVWKVTHTASLSEIEKDELVEPSKFEIVTPESLNESIKWLSDWNHIQNSLEVTSNLTINKQSTVIFCHPRQKSQTLVPQYIAFFCESFEYAAREIERICSQIKENHIPMEPIINDESLMLVSKPFELKETLTSVTLTNCGIESLSVFSGLQNLKYLSIPFNKITTVRDLPEIPQLEVLDVSFNRISTIPDLFPDSDAASDVVKLFIFFGNPICTPRTISLSMQFFRNSSPVISEPKIPLYVPIEAPSDVFLTSVFPSGIQLEQISSLDFRNQCLVTLAPLSELPALKILYASDNMLTNIDFSSKTLTFGDFSLNSIKNFPTEENFPALETLLLNGNSITKLSRIENLLALFISDNNVEELISDELFPNLVSLCCNGNPLLKNYNENRIIFSLPKLKMLNGTRITPALATKAKNMYTGVLFAESNTSLFKTGSTTIILSEKGLKDVNSLKSDTLIDLDLSKNNISTITWESTSLPRLQKLNLSNNAMLLFDFVQFLPRLRYIDLSFNKITDDIFSCLQNTPFQSLQTLIVANNSIKSVDSFSQKHFPNLETLSLSHNYINKIGAGAFAHPKLTTIDLSYNSLKKLDNIASPQILALDVSHNRIPTVEEVEKLRICSQLVQFAFNDNNLTQRISPRIRILSILRSVKELDGKQVTESDLNQVRIIIEQMTGGPIISARSPKAAAAPVQTQALPPLQGGMKKKTLRYPRQ</sequence>
<dbReference type="InterPro" id="IPR003591">
    <property type="entry name" value="Leu-rich_rpt_typical-subtyp"/>
</dbReference>
<dbReference type="PANTHER" id="PTHR46652">
    <property type="entry name" value="LEUCINE-RICH REPEAT AND IQ DOMAIN-CONTAINING PROTEIN 1-RELATED"/>
    <property type="match status" value="1"/>
</dbReference>
<dbReference type="VEuPathDB" id="TrichDB:TVAGG3_0290800"/>
<dbReference type="InParanoid" id="A2DJY4"/>
<dbReference type="eggNOG" id="KOG0619">
    <property type="taxonomic scope" value="Eukaryota"/>
</dbReference>
<dbReference type="AlphaFoldDB" id="A2DJY4"/>
<dbReference type="SMART" id="SM00369">
    <property type="entry name" value="LRR_TYP"/>
    <property type="match status" value="8"/>
</dbReference>
<name>A2DJY4_TRIV3</name>
<dbReference type="GO" id="GO:0015630">
    <property type="term" value="C:microtubule cytoskeleton"/>
    <property type="evidence" value="ECO:0000318"/>
    <property type="project" value="GO_Central"/>
</dbReference>
<dbReference type="STRING" id="5722.A2DJY4"/>
<dbReference type="OrthoDB" id="6334211at2759"/>
<reference evidence="3" key="1">
    <citation type="submission" date="2006-10" db="EMBL/GenBank/DDBJ databases">
        <authorList>
            <person name="Amadeo P."/>
            <person name="Zhao Q."/>
            <person name="Wortman J."/>
            <person name="Fraser-Liggett C."/>
            <person name="Carlton J."/>
        </authorList>
    </citation>
    <scope>NUCLEOTIDE SEQUENCE</scope>
    <source>
        <strain evidence="3">G3</strain>
    </source>
</reference>
<dbReference type="VEuPathDB" id="TrichDB:TVAG_452620"/>
<organism evidence="3 4">
    <name type="scientific">Trichomonas vaginalis (strain ATCC PRA-98 / G3)</name>
    <dbReference type="NCBI Taxonomy" id="412133"/>
    <lineage>
        <taxon>Eukaryota</taxon>
        <taxon>Metamonada</taxon>
        <taxon>Parabasalia</taxon>
        <taxon>Trichomonadida</taxon>
        <taxon>Trichomonadidae</taxon>
        <taxon>Trichomonas</taxon>
    </lineage>
</organism>
<gene>
    <name evidence="3" type="ORF">TVAG_452620</name>
</gene>
<dbReference type="PANTHER" id="PTHR46652:SF3">
    <property type="entry name" value="LEUCINE-RICH REPEAT-CONTAINING PROTEIN 9"/>
    <property type="match status" value="1"/>
</dbReference>
<dbReference type="PROSITE" id="PS51450">
    <property type="entry name" value="LRR"/>
    <property type="match status" value="6"/>
</dbReference>
<keyword evidence="2" id="KW-0677">Repeat</keyword>
<dbReference type="SMART" id="SM00365">
    <property type="entry name" value="LRR_SD22"/>
    <property type="match status" value="9"/>
</dbReference>
<keyword evidence="4" id="KW-1185">Reference proteome</keyword>